<protein>
    <recommendedName>
        <fullName evidence="7">5-hydroxyisourate hydrolase</fullName>
        <shortName evidence="7">HIU hydrolase</shortName>
        <shortName evidence="7">HIUHase</shortName>
        <ecNumber evidence="7">3.5.2.17</ecNumber>
    </recommendedName>
</protein>
<feature type="domain" description="Transthyretin/hydroxyisourate hydrolase" evidence="8">
    <location>
        <begin position="11"/>
        <end position="123"/>
    </location>
</feature>
<accession>A0ABT9C8J8</accession>
<proteinExistence type="inferred from homology"/>
<organism evidence="9 10">
    <name type="scientific">Paenibacillus lacisoli</name>
    <dbReference type="NCBI Taxonomy" id="3064525"/>
    <lineage>
        <taxon>Bacteria</taxon>
        <taxon>Bacillati</taxon>
        <taxon>Bacillota</taxon>
        <taxon>Bacilli</taxon>
        <taxon>Bacillales</taxon>
        <taxon>Paenibacillaceae</taxon>
        <taxon>Paenibacillus</taxon>
    </lineage>
</organism>
<keyword evidence="5 7" id="KW-0659">Purine metabolism</keyword>
<dbReference type="CDD" id="cd05822">
    <property type="entry name" value="TLP_HIUase"/>
    <property type="match status" value="1"/>
</dbReference>
<dbReference type="PROSITE" id="PS00768">
    <property type="entry name" value="TRANSTHYRETIN_1"/>
    <property type="match status" value="1"/>
</dbReference>
<name>A0ABT9C8J8_9BACL</name>
<comment type="catalytic activity">
    <reaction evidence="1 7">
        <text>5-hydroxyisourate + H2O = 5-hydroxy-2-oxo-4-ureido-2,5-dihydro-1H-imidazole-5-carboxylate + H(+)</text>
        <dbReference type="Rhea" id="RHEA:23736"/>
        <dbReference type="ChEBI" id="CHEBI:15377"/>
        <dbReference type="ChEBI" id="CHEBI:15378"/>
        <dbReference type="ChEBI" id="CHEBI:18072"/>
        <dbReference type="ChEBI" id="CHEBI:58639"/>
        <dbReference type="EC" id="3.5.2.17"/>
    </reaction>
</comment>
<dbReference type="Pfam" id="PF00576">
    <property type="entry name" value="Transthyretin"/>
    <property type="match status" value="1"/>
</dbReference>
<dbReference type="InterPro" id="IPR014306">
    <property type="entry name" value="Hydroxyisourate_hydrolase"/>
</dbReference>
<dbReference type="EMBL" id="JAUQTB010000002">
    <property type="protein sequence ID" value="MDO7905586.1"/>
    <property type="molecule type" value="Genomic_DNA"/>
</dbReference>
<evidence type="ECO:0000313" key="10">
    <source>
        <dbReference type="Proteomes" id="UP001240171"/>
    </source>
</evidence>
<reference evidence="9 10" key="1">
    <citation type="submission" date="2023-07" db="EMBL/GenBank/DDBJ databases">
        <title>Paenibacillus sp. JX-17 nov. isolated from soil.</title>
        <authorList>
            <person name="Wan Y."/>
            <person name="Liu B."/>
        </authorList>
    </citation>
    <scope>NUCLEOTIDE SEQUENCE [LARGE SCALE GENOMIC DNA]</scope>
    <source>
        <strain evidence="9 10">JX-17</strain>
    </source>
</reference>
<dbReference type="Gene3D" id="2.60.40.180">
    <property type="entry name" value="Transthyretin/hydroxyisourate hydrolase domain"/>
    <property type="match status" value="1"/>
</dbReference>
<dbReference type="GO" id="GO:0033971">
    <property type="term" value="F:hydroxyisourate hydrolase activity"/>
    <property type="evidence" value="ECO:0007669"/>
    <property type="project" value="UniProtKB-EC"/>
</dbReference>
<dbReference type="PROSITE" id="PS00769">
    <property type="entry name" value="TRANSTHYRETIN_2"/>
    <property type="match status" value="1"/>
</dbReference>
<evidence type="ECO:0000259" key="8">
    <source>
        <dbReference type="Pfam" id="PF00576"/>
    </source>
</evidence>
<dbReference type="SUPFAM" id="SSF49472">
    <property type="entry name" value="Transthyretin (synonym: prealbumin)"/>
    <property type="match status" value="1"/>
</dbReference>
<comment type="subunit">
    <text evidence="4 7">Homotetramer.</text>
</comment>
<evidence type="ECO:0000256" key="2">
    <source>
        <dbReference type="ARBA" id="ARBA00002704"/>
    </source>
</evidence>
<evidence type="ECO:0000256" key="1">
    <source>
        <dbReference type="ARBA" id="ARBA00001043"/>
    </source>
</evidence>
<evidence type="ECO:0000256" key="7">
    <source>
        <dbReference type="RuleBase" id="RU361270"/>
    </source>
</evidence>
<dbReference type="PANTHER" id="PTHR10395">
    <property type="entry name" value="URICASE AND TRANSTHYRETIN-RELATED"/>
    <property type="match status" value="1"/>
</dbReference>
<sequence length="124" mass="13918">MNEPSETGGKLTSHVLNLVNGRPAVHLLIQLYALRDGKVVEREQISERYTNADGRVDAPFMAGKEMQEGVYELVFHAGDYLRDHNMEPVLFEIIPIRFTIADRTASYHIPLLIAPGGYSTYRGS</sequence>
<evidence type="ECO:0000256" key="3">
    <source>
        <dbReference type="ARBA" id="ARBA00009850"/>
    </source>
</evidence>
<keyword evidence="6 7" id="KW-0378">Hydrolase</keyword>
<keyword evidence="10" id="KW-1185">Reference proteome</keyword>
<evidence type="ECO:0000313" key="9">
    <source>
        <dbReference type="EMBL" id="MDO7905586.1"/>
    </source>
</evidence>
<dbReference type="InterPro" id="IPR036817">
    <property type="entry name" value="Transthyretin/HIU_hydrolase_sf"/>
</dbReference>
<comment type="function">
    <text evidence="2">Catalyzes the hydrolysis of 5-hydroxyisourate (HIU) to 2-oxo-4-hydroxy-4-carboxy-5-ureidoimidazoline (OHCU).</text>
</comment>
<dbReference type="NCBIfam" id="TIGR02962">
    <property type="entry name" value="hdxy_isourate"/>
    <property type="match status" value="1"/>
</dbReference>
<evidence type="ECO:0000256" key="4">
    <source>
        <dbReference type="ARBA" id="ARBA00011881"/>
    </source>
</evidence>
<dbReference type="EC" id="3.5.2.17" evidence="7"/>
<gene>
    <name evidence="9" type="primary">uraH</name>
    <name evidence="9" type="ORF">Q5741_04070</name>
</gene>
<evidence type="ECO:0000256" key="5">
    <source>
        <dbReference type="ARBA" id="ARBA00022631"/>
    </source>
</evidence>
<dbReference type="RefSeq" id="WP_305022791.1">
    <property type="nucleotide sequence ID" value="NZ_JAUQTB010000002.1"/>
</dbReference>
<dbReference type="InterPro" id="IPR023418">
    <property type="entry name" value="Thyroxine_BS"/>
</dbReference>
<dbReference type="PANTHER" id="PTHR10395:SF7">
    <property type="entry name" value="5-HYDROXYISOURATE HYDROLASE"/>
    <property type="match status" value="1"/>
</dbReference>
<dbReference type="InterPro" id="IPR023416">
    <property type="entry name" value="Transthyretin/HIU_hydrolase_d"/>
</dbReference>
<comment type="similarity">
    <text evidence="3 7">Belongs to the transthyretin family. 5-hydroxyisourate hydrolase subfamily.</text>
</comment>
<dbReference type="InterPro" id="IPR023419">
    <property type="entry name" value="Transthyretin_CS"/>
</dbReference>
<evidence type="ECO:0000256" key="6">
    <source>
        <dbReference type="ARBA" id="ARBA00022801"/>
    </source>
</evidence>
<comment type="caution">
    <text evidence="9">The sequence shown here is derived from an EMBL/GenBank/DDBJ whole genome shotgun (WGS) entry which is preliminary data.</text>
</comment>
<dbReference type="Proteomes" id="UP001240171">
    <property type="component" value="Unassembled WGS sequence"/>
</dbReference>